<protein>
    <submittedName>
        <fullName evidence="2">Uncharacterized protein</fullName>
    </submittedName>
</protein>
<dbReference type="AlphaFoldDB" id="Q6YY38"/>
<evidence type="ECO:0000313" key="2">
    <source>
        <dbReference type="EMBL" id="BAD17462.1"/>
    </source>
</evidence>
<evidence type="ECO:0000313" key="4">
    <source>
        <dbReference type="Proteomes" id="UP000000763"/>
    </source>
</evidence>
<gene>
    <name evidence="3" type="ORF">OSJNBa0016D04.37</name>
    <name evidence="2" type="ORF">OSJNBb0056I22.2</name>
</gene>
<feature type="compositionally biased region" description="Low complexity" evidence="1">
    <location>
        <begin position="28"/>
        <end position="38"/>
    </location>
</feature>
<dbReference type="Proteomes" id="UP000000763">
    <property type="component" value="Chromosome 2"/>
</dbReference>
<sequence>MGPTCQFHTQINKKMVGPTWAPHVILTPTSSSSPIPSLATVSAVPGTTTSRRLRRRVRPPLPHSVPSASRRRSPARSAPPSQLRAAARRKTTTTRLAPSAWLGRELDTAHRRHRGGGGGYHGGRLCWRESGNRRPASRLPPSRSHTPLLSHGSTVPAPPL</sequence>
<feature type="region of interest" description="Disordered" evidence="1">
    <location>
        <begin position="28"/>
        <end position="160"/>
    </location>
</feature>
<name>Q6YY38_ORYSJ</name>
<reference evidence="4" key="4">
    <citation type="journal article" date="2008" name="Nucleic Acids Res.">
        <title>The rice annotation project database (RAP-DB): 2008 update.</title>
        <authorList>
            <consortium name="The rice annotation project (RAP)"/>
        </authorList>
    </citation>
    <scope>GENOME REANNOTATION</scope>
    <source>
        <strain evidence="4">cv. Nipponbare</strain>
    </source>
</reference>
<evidence type="ECO:0000256" key="1">
    <source>
        <dbReference type="SAM" id="MobiDB-lite"/>
    </source>
</evidence>
<dbReference type="EMBL" id="AP005644">
    <property type="protein sequence ID" value="BAD17462.1"/>
    <property type="molecule type" value="Genomic_DNA"/>
</dbReference>
<reference evidence="3" key="2">
    <citation type="submission" date="2002-10" db="EMBL/GenBank/DDBJ databases">
        <title>Oryza sativa nipponbare(GA3) genomic DNA, chromosome 2, BAC clone:OSJNBa0016D04.</title>
        <authorList>
            <person name="Sasaki T."/>
            <person name="Matsumoto T."/>
            <person name="Katayose Y."/>
        </authorList>
    </citation>
    <scope>NUCLEOTIDE SEQUENCE</scope>
</reference>
<feature type="compositionally biased region" description="Low complexity" evidence="1">
    <location>
        <begin position="75"/>
        <end position="85"/>
    </location>
</feature>
<feature type="compositionally biased region" description="Low complexity" evidence="1">
    <location>
        <begin position="133"/>
        <end position="144"/>
    </location>
</feature>
<evidence type="ECO:0000313" key="3">
    <source>
        <dbReference type="EMBL" id="BAD29336.1"/>
    </source>
</evidence>
<reference evidence="4" key="3">
    <citation type="journal article" date="2005" name="Nature">
        <title>The map-based sequence of the rice genome.</title>
        <authorList>
            <consortium name="International rice genome sequencing project (IRGSP)"/>
            <person name="Matsumoto T."/>
            <person name="Wu J."/>
            <person name="Kanamori H."/>
            <person name="Katayose Y."/>
            <person name="Fujisawa M."/>
            <person name="Namiki N."/>
            <person name="Mizuno H."/>
            <person name="Yamamoto K."/>
            <person name="Antonio B.A."/>
            <person name="Baba T."/>
            <person name="Sakata K."/>
            <person name="Nagamura Y."/>
            <person name="Aoki H."/>
            <person name="Arikawa K."/>
            <person name="Arita K."/>
            <person name="Bito T."/>
            <person name="Chiden Y."/>
            <person name="Fujitsuka N."/>
            <person name="Fukunaka R."/>
            <person name="Hamada M."/>
            <person name="Harada C."/>
            <person name="Hayashi A."/>
            <person name="Hijishita S."/>
            <person name="Honda M."/>
            <person name="Hosokawa S."/>
            <person name="Ichikawa Y."/>
            <person name="Idonuma A."/>
            <person name="Iijima M."/>
            <person name="Ikeda M."/>
            <person name="Ikeno M."/>
            <person name="Ito K."/>
            <person name="Ito S."/>
            <person name="Ito T."/>
            <person name="Ito Y."/>
            <person name="Ito Y."/>
            <person name="Iwabuchi A."/>
            <person name="Kamiya K."/>
            <person name="Karasawa W."/>
            <person name="Kurita K."/>
            <person name="Katagiri S."/>
            <person name="Kikuta A."/>
            <person name="Kobayashi H."/>
            <person name="Kobayashi N."/>
            <person name="Machita K."/>
            <person name="Maehara T."/>
            <person name="Masukawa M."/>
            <person name="Mizubayashi T."/>
            <person name="Mukai Y."/>
            <person name="Nagasaki H."/>
            <person name="Nagata Y."/>
            <person name="Naito S."/>
            <person name="Nakashima M."/>
            <person name="Nakama Y."/>
            <person name="Nakamichi Y."/>
            <person name="Nakamura M."/>
            <person name="Meguro A."/>
            <person name="Negishi M."/>
            <person name="Ohta I."/>
            <person name="Ohta T."/>
            <person name="Okamoto M."/>
            <person name="Ono N."/>
            <person name="Saji S."/>
            <person name="Sakaguchi M."/>
            <person name="Sakai K."/>
            <person name="Shibata M."/>
            <person name="Shimokawa T."/>
            <person name="Song J."/>
            <person name="Takazaki Y."/>
            <person name="Terasawa K."/>
            <person name="Tsugane M."/>
            <person name="Tsuji K."/>
            <person name="Ueda S."/>
            <person name="Waki K."/>
            <person name="Yamagata H."/>
            <person name="Yamamoto M."/>
            <person name="Yamamoto S."/>
            <person name="Yamane H."/>
            <person name="Yoshiki S."/>
            <person name="Yoshihara R."/>
            <person name="Yukawa K."/>
            <person name="Zhong H."/>
            <person name="Yano M."/>
            <person name="Yuan Q."/>
            <person name="Ouyang S."/>
            <person name="Liu J."/>
            <person name="Jones K.M."/>
            <person name="Gansberger K."/>
            <person name="Moffat K."/>
            <person name="Hill J."/>
            <person name="Bera J."/>
            <person name="Fadrosh D."/>
            <person name="Jin S."/>
            <person name="Johri S."/>
            <person name="Kim M."/>
            <person name="Overton L."/>
            <person name="Reardon M."/>
            <person name="Tsitrin T."/>
            <person name="Vuong H."/>
            <person name="Weaver B."/>
            <person name="Ciecko A."/>
            <person name="Tallon L."/>
            <person name="Jackson J."/>
            <person name="Pai G."/>
            <person name="Aken S.V."/>
            <person name="Utterback T."/>
            <person name="Reidmuller S."/>
            <person name="Feldblyum T."/>
            <person name="Hsiao J."/>
            <person name="Zismann V."/>
            <person name="Iobst S."/>
            <person name="de Vazeille A.R."/>
            <person name="Buell C.R."/>
            <person name="Ying K."/>
            <person name="Li Y."/>
            <person name="Lu T."/>
            <person name="Huang Y."/>
            <person name="Zhao Q."/>
            <person name="Feng Q."/>
            <person name="Zhang L."/>
            <person name="Zhu J."/>
            <person name="Weng Q."/>
            <person name="Mu J."/>
            <person name="Lu Y."/>
            <person name="Fan D."/>
            <person name="Liu Y."/>
            <person name="Guan J."/>
            <person name="Zhang Y."/>
            <person name="Yu S."/>
            <person name="Liu X."/>
            <person name="Zhang Y."/>
            <person name="Hong G."/>
            <person name="Han B."/>
            <person name="Choisne N."/>
            <person name="Demange N."/>
            <person name="Orjeda G."/>
            <person name="Samain S."/>
            <person name="Cattolico L."/>
            <person name="Pelletier E."/>
            <person name="Couloux A."/>
            <person name="Segurens B."/>
            <person name="Wincker P."/>
            <person name="D'Hont A."/>
            <person name="Scarpelli C."/>
            <person name="Weissenbach J."/>
            <person name="Salanoubat M."/>
            <person name="Quetier F."/>
            <person name="Yu Y."/>
            <person name="Kim H.R."/>
            <person name="Rambo T."/>
            <person name="Currie J."/>
            <person name="Collura K."/>
            <person name="Luo M."/>
            <person name="Yang T."/>
            <person name="Ammiraju J.S.S."/>
            <person name="Engler F."/>
            <person name="Soderlund C."/>
            <person name="Wing R.A."/>
            <person name="Palmer L.E."/>
            <person name="de la Bastide M."/>
            <person name="Spiegel L."/>
            <person name="Nascimento L."/>
            <person name="Zutavern T."/>
            <person name="O'Shaughnessy A."/>
            <person name="Dike S."/>
            <person name="Dedhia N."/>
            <person name="Preston R."/>
            <person name="Balija V."/>
            <person name="McCombie W.R."/>
            <person name="Chow T."/>
            <person name="Chen H."/>
            <person name="Chung M."/>
            <person name="Chen C."/>
            <person name="Shaw J."/>
            <person name="Wu H."/>
            <person name="Hsiao K."/>
            <person name="Chao Y."/>
            <person name="Chu M."/>
            <person name="Cheng C."/>
            <person name="Hour A."/>
            <person name="Lee P."/>
            <person name="Lin S."/>
            <person name="Lin Y."/>
            <person name="Liou J."/>
            <person name="Liu S."/>
            <person name="Hsing Y."/>
            <person name="Raghuvanshi S."/>
            <person name="Mohanty A."/>
            <person name="Bharti A.K."/>
            <person name="Gaur A."/>
            <person name="Gupta V."/>
            <person name="Kumar D."/>
            <person name="Ravi V."/>
            <person name="Vij S."/>
            <person name="Kapur A."/>
            <person name="Khurana P."/>
            <person name="Khurana P."/>
            <person name="Khurana J.P."/>
            <person name="Tyagi A.K."/>
            <person name="Gaikwad K."/>
            <person name="Singh A."/>
            <person name="Dalal V."/>
            <person name="Srivastava S."/>
            <person name="Dixit A."/>
            <person name="Pal A.K."/>
            <person name="Ghazi I.A."/>
            <person name="Yadav M."/>
            <person name="Pandit A."/>
            <person name="Bhargava A."/>
            <person name="Sureshbabu K."/>
            <person name="Batra K."/>
            <person name="Sharma T.R."/>
            <person name="Mohapatra T."/>
            <person name="Singh N.K."/>
            <person name="Messing J."/>
            <person name="Nelson A.B."/>
            <person name="Fuks G."/>
            <person name="Kavchok S."/>
            <person name="Keizer G."/>
            <person name="Linton E."/>
            <person name="Llaca V."/>
            <person name="Song R."/>
            <person name="Tanyolac B."/>
            <person name="Young S."/>
            <person name="Ho-Il K."/>
            <person name="Hahn J.H."/>
            <person name="Sangsakoo G."/>
            <person name="Vanavichit A."/>
            <person name="de Mattos Luiz.A.T."/>
            <person name="Zimmer P.D."/>
            <person name="Malone G."/>
            <person name="Dellagostin O."/>
            <person name="de Oliveira A.C."/>
            <person name="Bevan M."/>
            <person name="Bancroft I."/>
            <person name="Minx P."/>
            <person name="Cordum H."/>
            <person name="Wilson R."/>
            <person name="Cheng Z."/>
            <person name="Jin W."/>
            <person name="Jiang J."/>
            <person name="Leong S.A."/>
            <person name="Iwama H."/>
            <person name="Gojobori T."/>
            <person name="Itoh T."/>
            <person name="Niimura Y."/>
            <person name="Fujii Y."/>
            <person name="Habara T."/>
            <person name="Sakai H."/>
            <person name="Sato Y."/>
            <person name="Wilson G."/>
            <person name="Kumar K."/>
            <person name="McCouch S."/>
            <person name="Juretic N."/>
            <person name="Hoen D."/>
            <person name="Wright S."/>
            <person name="Bruskiewich R."/>
            <person name="Bureau T."/>
            <person name="Miyao A."/>
            <person name="Hirochika H."/>
            <person name="Nishikawa T."/>
            <person name="Kadowaki K."/>
            <person name="Sugiura M."/>
            <person name="Burr B."/>
            <person name="Sasaki T."/>
        </authorList>
    </citation>
    <scope>NUCLEOTIDE SEQUENCE [LARGE SCALE GENOMIC DNA]</scope>
    <source>
        <strain evidence="4">cv. Nipponbare</strain>
    </source>
</reference>
<reference evidence="2" key="1">
    <citation type="submission" date="2002-08" db="EMBL/GenBank/DDBJ databases">
        <title>Oryza sativa nipponbare(GA3) genomic DNA, chromosome 2, BAC clone:OSJNBb0056I22.</title>
        <authorList>
            <person name="Sasaki T."/>
            <person name="Matsumoto T."/>
            <person name="Katayose Y."/>
        </authorList>
    </citation>
    <scope>NUCLEOTIDE SEQUENCE</scope>
</reference>
<organism evidence="2 4">
    <name type="scientific">Oryza sativa subsp. japonica</name>
    <name type="common">Rice</name>
    <dbReference type="NCBI Taxonomy" id="39947"/>
    <lineage>
        <taxon>Eukaryota</taxon>
        <taxon>Viridiplantae</taxon>
        <taxon>Streptophyta</taxon>
        <taxon>Embryophyta</taxon>
        <taxon>Tracheophyta</taxon>
        <taxon>Spermatophyta</taxon>
        <taxon>Magnoliopsida</taxon>
        <taxon>Liliopsida</taxon>
        <taxon>Poales</taxon>
        <taxon>Poaceae</taxon>
        <taxon>BOP clade</taxon>
        <taxon>Oryzoideae</taxon>
        <taxon>Oryzeae</taxon>
        <taxon>Oryzinae</taxon>
        <taxon>Oryza</taxon>
        <taxon>Oryza sativa</taxon>
    </lineage>
</organism>
<proteinExistence type="predicted"/>
<accession>Q6YY38</accession>
<dbReference type="EMBL" id="AP005800">
    <property type="protein sequence ID" value="BAD29336.1"/>
    <property type="molecule type" value="Genomic_DNA"/>
</dbReference>